<protein>
    <recommendedName>
        <fullName evidence="5">Gram-positive cocci surface proteins LPxTG domain-containing protein</fullName>
    </recommendedName>
</protein>
<proteinExistence type="predicted"/>
<dbReference type="AlphaFoldDB" id="A0A919JZI4"/>
<organism evidence="3 4">
    <name type="scientific">Paractinoplanes rishiriensis</name>
    <dbReference type="NCBI Taxonomy" id="1050105"/>
    <lineage>
        <taxon>Bacteria</taxon>
        <taxon>Bacillati</taxon>
        <taxon>Actinomycetota</taxon>
        <taxon>Actinomycetes</taxon>
        <taxon>Micromonosporales</taxon>
        <taxon>Micromonosporaceae</taxon>
        <taxon>Paractinoplanes</taxon>
    </lineage>
</organism>
<evidence type="ECO:0000256" key="1">
    <source>
        <dbReference type="SAM" id="Phobius"/>
    </source>
</evidence>
<evidence type="ECO:0000256" key="2">
    <source>
        <dbReference type="SAM" id="SignalP"/>
    </source>
</evidence>
<dbReference type="EMBL" id="BOMV01000048">
    <property type="protein sequence ID" value="GIE96569.1"/>
    <property type="molecule type" value="Genomic_DNA"/>
</dbReference>
<evidence type="ECO:0000313" key="3">
    <source>
        <dbReference type="EMBL" id="GIE96569.1"/>
    </source>
</evidence>
<evidence type="ECO:0008006" key="5">
    <source>
        <dbReference type="Google" id="ProtNLM"/>
    </source>
</evidence>
<dbReference type="RefSeq" id="WP_203782814.1">
    <property type="nucleotide sequence ID" value="NZ_BOMV01000048.1"/>
</dbReference>
<dbReference type="Proteomes" id="UP000636960">
    <property type="component" value="Unassembled WGS sequence"/>
</dbReference>
<keyword evidence="1" id="KW-0472">Membrane</keyword>
<name>A0A919JZI4_9ACTN</name>
<comment type="caution">
    <text evidence="3">The sequence shown here is derived from an EMBL/GenBank/DDBJ whole genome shotgun (WGS) entry which is preliminary data.</text>
</comment>
<keyword evidence="1" id="KW-1133">Transmembrane helix</keyword>
<feature type="transmembrane region" description="Helical" evidence="1">
    <location>
        <begin position="406"/>
        <end position="425"/>
    </location>
</feature>
<sequence>MKLLMRAAAAAASVVAFAVPAPAQAAPTSVTLAAVTELNAAGKPVAYPVKPGETGKAVLGVVNLADEPLAGVVVEVRVLNDMDLPRVYTNCQYYVDANVEGAWCEFDRELVKGETVATDFAVAAAPSADPANWSRVITRWFPKSYADERGGIAKLAELDNVGASKPGPGTGGGAVTLAPRPLPIPAAPSGVGFTDLKLMVTRLAALNARDAAGKPLVYPISRGETIGLNLGVANLGTAPAEGVVLRVRAYDDLDLPRLFTNCQYYVDANLEGAWCEFPQTVPADRSTYALTQFKVAATADAEAKTTKTTQVEWFPKEWSDRQGGIAEIAKKHSGQGTTPAAGTESALTLTPAEMTIPAETSHAIFVHTNLVTTPSSPTPAPSSSGPAIAAPGTPEELVITGSATTAVVAVGGALVLAGVLGLVVARRRRTSFTA</sequence>
<reference evidence="3" key="1">
    <citation type="submission" date="2021-01" db="EMBL/GenBank/DDBJ databases">
        <title>Whole genome shotgun sequence of Actinoplanes rishiriensis NBRC 108556.</title>
        <authorList>
            <person name="Komaki H."/>
            <person name="Tamura T."/>
        </authorList>
    </citation>
    <scope>NUCLEOTIDE SEQUENCE</scope>
    <source>
        <strain evidence="3">NBRC 108556</strain>
    </source>
</reference>
<accession>A0A919JZI4</accession>
<keyword evidence="2" id="KW-0732">Signal</keyword>
<gene>
    <name evidence="3" type="ORF">Ari01nite_40340</name>
</gene>
<keyword evidence="1" id="KW-0812">Transmembrane</keyword>
<evidence type="ECO:0000313" key="4">
    <source>
        <dbReference type="Proteomes" id="UP000636960"/>
    </source>
</evidence>
<feature type="chain" id="PRO_5037057600" description="Gram-positive cocci surface proteins LPxTG domain-containing protein" evidence="2">
    <location>
        <begin position="26"/>
        <end position="434"/>
    </location>
</feature>
<keyword evidence="4" id="KW-1185">Reference proteome</keyword>
<feature type="signal peptide" evidence="2">
    <location>
        <begin position="1"/>
        <end position="25"/>
    </location>
</feature>